<dbReference type="EMBL" id="JAKHPW010000003">
    <property type="protein sequence ID" value="MCZ3622080.1"/>
    <property type="molecule type" value="Genomic_DNA"/>
</dbReference>
<dbReference type="RefSeq" id="WP_269254657.1">
    <property type="nucleotide sequence ID" value="NZ_JAKHEY010000003.1"/>
</dbReference>
<feature type="transmembrane region" description="Helical" evidence="1">
    <location>
        <begin position="236"/>
        <end position="260"/>
    </location>
</feature>
<feature type="transmembrane region" description="Helical" evidence="1">
    <location>
        <begin position="281"/>
        <end position="306"/>
    </location>
</feature>
<evidence type="ECO:0000313" key="3">
    <source>
        <dbReference type="EMBL" id="MCZ9678155.1"/>
    </source>
</evidence>
<name>A0AAW5WX93_9LACO</name>
<feature type="transmembrane region" description="Helical" evidence="1">
    <location>
        <begin position="202"/>
        <end position="224"/>
    </location>
</feature>
<organism evidence="3 5">
    <name type="scientific">Lactobacillus mulieris</name>
    <dbReference type="NCBI Taxonomy" id="2508708"/>
    <lineage>
        <taxon>Bacteria</taxon>
        <taxon>Bacillati</taxon>
        <taxon>Bacillota</taxon>
        <taxon>Bacilli</taxon>
        <taxon>Lactobacillales</taxon>
        <taxon>Lactobacillaceae</taxon>
        <taxon>Lactobacillus</taxon>
    </lineage>
</organism>
<reference evidence="3" key="1">
    <citation type="submission" date="2022-01" db="EMBL/GenBank/DDBJ databases">
        <title>STING isolate genome collection.</title>
        <authorList>
            <person name="France M."/>
            <person name="Rutt L."/>
            <person name="Humphrys M."/>
            <person name="Ravel J."/>
        </authorList>
    </citation>
    <scope>NUCLEOTIDE SEQUENCE</scope>
    <source>
        <strain evidence="3">C0081E5</strain>
    </source>
</reference>
<evidence type="ECO:0000313" key="4">
    <source>
        <dbReference type="Proteomes" id="UP001211420"/>
    </source>
</evidence>
<keyword evidence="1" id="KW-1133">Transmembrane helix</keyword>
<protein>
    <submittedName>
        <fullName evidence="3">DUF1430 domain-containing protein</fullName>
    </submittedName>
</protein>
<reference evidence="2 4" key="2">
    <citation type="submission" date="2022-01" db="EMBL/GenBank/DDBJ databases">
        <title>VMRC isolate genome collection.</title>
        <authorList>
            <person name="France M."/>
            <person name="Rutt L."/>
            <person name="Humphrys M."/>
            <person name="Ravel J."/>
        </authorList>
    </citation>
    <scope>NUCLEOTIDE SEQUENCE [LARGE SCALE GENOMIC DNA]</scope>
    <source>
        <strain evidence="2 4">C0172B4</strain>
    </source>
</reference>
<dbReference type="InterPro" id="IPR006541">
    <property type="entry name" value="Bacteriocin_ass"/>
</dbReference>
<keyword evidence="1" id="KW-0472">Membrane</keyword>
<accession>A0AAW5WX93</accession>
<dbReference type="Proteomes" id="UP001211420">
    <property type="component" value="Unassembled WGS sequence"/>
</dbReference>
<dbReference type="AlphaFoldDB" id="A0AAW5WX93"/>
<dbReference type="EMBL" id="JAKHEY010000003">
    <property type="protein sequence ID" value="MCZ9678155.1"/>
    <property type="molecule type" value="Genomic_DNA"/>
</dbReference>
<dbReference type="Pfam" id="PF07242">
    <property type="entry name" value="DUF1430"/>
    <property type="match status" value="1"/>
</dbReference>
<feature type="transmembrane region" description="Helical" evidence="1">
    <location>
        <begin position="628"/>
        <end position="646"/>
    </location>
</feature>
<comment type="caution">
    <text evidence="3">The sequence shown here is derived from an EMBL/GenBank/DDBJ whole genome shotgun (WGS) entry which is preliminary data.</text>
</comment>
<evidence type="ECO:0000313" key="5">
    <source>
        <dbReference type="Proteomes" id="UP001211566"/>
    </source>
</evidence>
<dbReference type="Proteomes" id="UP001211566">
    <property type="component" value="Unassembled WGS sequence"/>
</dbReference>
<proteinExistence type="predicted"/>
<gene>
    <name evidence="2" type="ORF">L2772_04230</name>
    <name evidence="3" type="ORF">L2Z99_03550</name>
</gene>
<feature type="transmembrane region" description="Helical" evidence="1">
    <location>
        <begin position="554"/>
        <end position="580"/>
    </location>
</feature>
<sequence length="662" mass="74800">MKKIRYFSVTIAGIILSLIVLAFIRSLGATYIESSNSSYEIMGTKNKNNARQFNNTIEIYTKAHNISAIKVFNVLPKDGSSEVQTKMHVYGKNIRLPKGLRATKDEFQTSDIRYPLYFIGNVDSASIEAMFKRAGIKYEKIHENWNADIILFISSNSIGNIIILVLLILLIALLLSNLYSLKKINIRALFGMSNMQDALKSWAKDQFVFTMSYWTAIIAITFYLKYQYVSNLYRIMFYFALVLYFVTTTVIIFAAIVRGISHSKYTIIDAIKGNTQSKISFYINLLIKIIVEIFITVSFVGLMGALQRQEQLQAQLSTWTSYKTLYTVTASPISTDSAEEDFLNKQSMLLFNYLDKHNGLLIDYQGWGNGSDILDSVNGNVMTVNAEYLRKNVVRDSNGKRILLPKYSNVTYILIPKKYYYNKAQIIQSYRRALGLNESEKKIGKIFQIKPIEIKNNQNLFTYSSDALSLGFYSGNTTSAALIVLSNNSLGGLNSTLDSNINWSAYMSDASFLTPNLTLLKNGIKKYGLTKYIGSIINTKSYASKKLSEINNEVLLSALVISIAAIIAVIENLVFNTIYFNNNKKKIAIQRLLGQSFTKRFKNIILLILVLSAFESVTVFAITQKLTVSVLLFTLINIIEIILLSIQSYRVDKQLVLTIKGE</sequence>
<evidence type="ECO:0000256" key="1">
    <source>
        <dbReference type="SAM" id="Phobius"/>
    </source>
</evidence>
<evidence type="ECO:0000313" key="2">
    <source>
        <dbReference type="EMBL" id="MCZ3622080.1"/>
    </source>
</evidence>
<feature type="transmembrane region" description="Helical" evidence="1">
    <location>
        <begin position="161"/>
        <end position="181"/>
    </location>
</feature>
<feature type="transmembrane region" description="Helical" evidence="1">
    <location>
        <begin position="601"/>
        <end position="622"/>
    </location>
</feature>
<keyword evidence="4" id="KW-1185">Reference proteome</keyword>
<keyword evidence="1" id="KW-0812">Transmembrane</keyword>